<dbReference type="AlphaFoldDB" id="A0A1M6GLZ3"/>
<dbReference type="OrthoDB" id="1123433at2"/>
<evidence type="ECO:0000256" key="1">
    <source>
        <dbReference type="SAM" id="MobiDB-lite"/>
    </source>
</evidence>
<dbReference type="RefSeq" id="WP_073168455.1">
    <property type="nucleotide sequence ID" value="NZ_FQZE01000011.1"/>
</dbReference>
<gene>
    <name evidence="2" type="ORF">SAMN05444280_11141</name>
</gene>
<dbReference type="Proteomes" id="UP000184050">
    <property type="component" value="Unassembled WGS sequence"/>
</dbReference>
<proteinExistence type="predicted"/>
<evidence type="ECO:0000313" key="3">
    <source>
        <dbReference type="Proteomes" id="UP000184050"/>
    </source>
</evidence>
<sequence length="136" mass="15612">MDDLLVIILTLIFAAAGIFGQSKKKKAQQAKQPVPKPQPEEHDSFWDFLEGESPKPRESKIEAQPEQAYRQPQQNTENKKPEPVQNVQPAKKKSSIYSTDLTGKKEAENQRKSKLKNKFSLRKAVIYSEILNRKYT</sequence>
<dbReference type="STRING" id="1168035.SAMN05444280_11141"/>
<reference evidence="2 3" key="1">
    <citation type="submission" date="2016-11" db="EMBL/GenBank/DDBJ databases">
        <authorList>
            <person name="Jaros S."/>
            <person name="Januszkiewicz K."/>
            <person name="Wedrychowicz H."/>
        </authorList>
    </citation>
    <scope>NUCLEOTIDE SEQUENCE [LARGE SCALE GENOMIC DNA]</scope>
    <source>
        <strain evidence="2 3">DSM 27063</strain>
    </source>
</reference>
<feature type="compositionally biased region" description="Basic and acidic residues" evidence="1">
    <location>
        <begin position="102"/>
        <end position="111"/>
    </location>
</feature>
<feature type="region of interest" description="Disordered" evidence="1">
    <location>
        <begin position="22"/>
        <end position="114"/>
    </location>
</feature>
<keyword evidence="3" id="KW-1185">Reference proteome</keyword>
<evidence type="ECO:0000313" key="2">
    <source>
        <dbReference type="EMBL" id="SHJ10988.1"/>
    </source>
</evidence>
<name>A0A1M6GLZ3_9BACT</name>
<feature type="compositionally biased region" description="Basic and acidic residues" evidence="1">
    <location>
        <begin position="52"/>
        <end position="63"/>
    </location>
</feature>
<dbReference type="EMBL" id="FQZE01000011">
    <property type="protein sequence ID" value="SHJ10988.1"/>
    <property type="molecule type" value="Genomic_DNA"/>
</dbReference>
<accession>A0A1M6GLZ3</accession>
<protein>
    <submittedName>
        <fullName evidence="2">Uncharacterized protein</fullName>
    </submittedName>
</protein>
<organism evidence="2 3">
    <name type="scientific">Tangfeifania diversioriginum</name>
    <dbReference type="NCBI Taxonomy" id="1168035"/>
    <lineage>
        <taxon>Bacteria</taxon>
        <taxon>Pseudomonadati</taxon>
        <taxon>Bacteroidota</taxon>
        <taxon>Bacteroidia</taxon>
        <taxon>Marinilabiliales</taxon>
        <taxon>Prolixibacteraceae</taxon>
        <taxon>Tangfeifania</taxon>
    </lineage>
</organism>